<evidence type="ECO:0008006" key="3">
    <source>
        <dbReference type="Google" id="ProtNLM"/>
    </source>
</evidence>
<dbReference type="RefSeq" id="WP_138604096.1">
    <property type="nucleotide sequence ID" value="NZ_VCIA01000001.1"/>
</dbReference>
<dbReference type="PROSITE" id="PS51257">
    <property type="entry name" value="PROKAR_LIPOPROTEIN"/>
    <property type="match status" value="1"/>
</dbReference>
<dbReference type="AlphaFoldDB" id="A0A5S3QML6"/>
<accession>A0A5S3QML6</accession>
<sequence>MKRNSFIFVITSLLVLLITGCEVEELSKEKEQIQRNSFNGDSKYWSLNEYELKIEDNEIFAGNGELQYKAEGNITDYISFKMIAVINDEKVELQGMKNVSSVSNFNNIETGSATQEIPMIKGEEIRLTDIDDYYGIIEWMSSEGKRKSEKINTF</sequence>
<dbReference type="EMBL" id="VCIA01000001">
    <property type="protein sequence ID" value="TMN23204.1"/>
    <property type="molecule type" value="Genomic_DNA"/>
</dbReference>
<evidence type="ECO:0000313" key="2">
    <source>
        <dbReference type="Proteomes" id="UP000306980"/>
    </source>
</evidence>
<name>A0A5S3QML6_9BACI</name>
<gene>
    <name evidence="1" type="ORF">FFL34_14735</name>
</gene>
<organism evidence="1 2">
    <name type="scientific">Lentibacillus cibarius</name>
    <dbReference type="NCBI Taxonomy" id="2583219"/>
    <lineage>
        <taxon>Bacteria</taxon>
        <taxon>Bacillati</taxon>
        <taxon>Bacillota</taxon>
        <taxon>Bacilli</taxon>
        <taxon>Bacillales</taxon>
        <taxon>Bacillaceae</taxon>
        <taxon>Lentibacillus</taxon>
    </lineage>
</organism>
<proteinExistence type="predicted"/>
<evidence type="ECO:0000313" key="1">
    <source>
        <dbReference type="EMBL" id="TMN23204.1"/>
    </source>
</evidence>
<protein>
    <recommendedName>
        <fullName evidence="3">Lipoprotein</fullName>
    </recommendedName>
</protein>
<reference evidence="1 2" key="1">
    <citation type="submission" date="2019-05" db="EMBL/GenBank/DDBJ databases">
        <title>Genomic analysis of Lentibacillus sp. NKC220-2.</title>
        <authorList>
            <person name="Oh Y.J."/>
        </authorList>
    </citation>
    <scope>NUCLEOTIDE SEQUENCE [LARGE SCALE GENOMIC DNA]</scope>
    <source>
        <strain evidence="1 2">NKC220-2</strain>
    </source>
</reference>
<dbReference type="Proteomes" id="UP000306980">
    <property type="component" value="Unassembled WGS sequence"/>
</dbReference>
<dbReference type="OrthoDB" id="2973929at2"/>
<comment type="caution">
    <text evidence="1">The sequence shown here is derived from an EMBL/GenBank/DDBJ whole genome shotgun (WGS) entry which is preliminary data.</text>
</comment>